<comment type="caution">
    <text evidence="2">The sequence shown here is derived from an EMBL/GenBank/DDBJ whole genome shotgun (WGS) entry which is preliminary data.</text>
</comment>
<dbReference type="Pfam" id="PF02796">
    <property type="entry name" value="HTH_7"/>
    <property type="match status" value="1"/>
</dbReference>
<dbReference type="InterPro" id="IPR009057">
    <property type="entry name" value="Homeodomain-like_sf"/>
</dbReference>
<name>A0A0F9D0M2_9ZZZZ</name>
<dbReference type="EMBL" id="LAZR01044019">
    <property type="protein sequence ID" value="KKL05663.1"/>
    <property type="molecule type" value="Genomic_DNA"/>
</dbReference>
<proteinExistence type="predicted"/>
<dbReference type="AlphaFoldDB" id="A0A0F9D0M2"/>
<dbReference type="CDD" id="cd00569">
    <property type="entry name" value="HTH_Hin_like"/>
    <property type="match status" value="1"/>
</dbReference>
<organism evidence="2">
    <name type="scientific">marine sediment metagenome</name>
    <dbReference type="NCBI Taxonomy" id="412755"/>
    <lineage>
        <taxon>unclassified sequences</taxon>
        <taxon>metagenomes</taxon>
        <taxon>ecological metagenomes</taxon>
    </lineage>
</organism>
<dbReference type="GO" id="GO:0003677">
    <property type="term" value="F:DNA binding"/>
    <property type="evidence" value="ECO:0007669"/>
    <property type="project" value="InterPro"/>
</dbReference>
<dbReference type="SUPFAM" id="SSF46689">
    <property type="entry name" value="Homeodomain-like"/>
    <property type="match status" value="1"/>
</dbReference>
<feature type="domain" description="Resolvase HTH" evidence="1">
    <location>
        <begin position="139"/>
        <end position="171"/>
    </location>
</feature>
<reference evidence="2" key="1">
    <citation type="journal article" date="2015" name="Nature">
        <title>Complex archaea that bridge the gap between prokaryotes and eukaryotes.</title>
        <authorList>
            <person name="Spang A."/>
            <person name="Saw J.H."/>
            <person name="Jorgensen S.L."/>
            <person name="Zaremba-Niedzwiedzka K."/>
            <person name="Martijn J."/>
            <person name="Lind A.E."/>
            <person name="van Eijk R."/>
            <person name="Schleper C."/>
            <person name="Guy L."/>
            <person name="Ettema T.J."/>
        </authorList>
    </citation>
    <scope>NUCLEOTIDE SEQUENCE</scope>
</reference>
<dbReference type="InterPro" id="IPR011856">
    <property type="entry name" value="tRNA_endonuc-like_dom_sf"/>
</dbReference>
<protein>
    <recommendedName>
        <fullName evidence="1">Resolvase HTH domain-containing protein</fullName>
    </recommendedName>
</protein>
<dbReference type="Gene3D" id="3.40.1350.10">
    <property type="match status" value="1"/>
</dbReference>
<dbReference type="InterPro" id="IPR006120">
    <property type="entry name" value="Resolvase_HTH_dom"/>
</dbReference>
<gene>
    <name evidence="2" type="ORF">LCGC14_2603780</name>
</gene>
<accession>A0A0F9D0M2</accession>
<evidence type="ECO:0000313" key="2">
    <source>
        <dbReference type="EMBL" id="KKL05663.1"/>
    </source>
</evidence>
<dbReference type="GO" id="GO:0000150">
    <property type="term" value="F:DNA strand exchange activity"/>
    <property type="evidence" value="ECO:0007669"/>
    <property type="project" value="InterPro"/>
</dbReference>
<evidence type="ECO:0000259" key="1">
    <source>
        <dbReference type="Pfam" id="PF02796"/>
    </source>
</evidence>
<dbReference type="Gene3D" id="1.10.10.60">
    <property type="entry name" value="Homeodomain-like"/>
    <property type="match status" value="1"/>
</dbReference>
<sequence>MNWLERNDRNKARIQGQAGVFRVASELLLRGLNPQFPSVDCGADLIVEGGVRIQVKSAHLRHQATVYPQGAYWFKLTRGPVAHGNHGLRPRSPRVFSEDCEFVVFWGIEQHRFWVVPAPLVDGRSLLVVGPDIGWRDVDVDQIKRLHSQGLTDTQIAEQLGVSRATVMRRLSGKFVEPVESRALTHKVRACEGRWDSIESSVRLATGISTAEILQEK</sequence>